<evidence type="ECO:0000256" key="1">
    <source>
        <dbReference type="SAM" id="Phobius"/>
    </source>
</evidence>
<reference evidence="2 3" key="1">
    <citation type="submission" date="2020-01" db="EMBL/GenBank/DDBJ databases">
        <authorList>
            <consortium name="DOE Joint Genome Institute"/>
            <person name="Haridas S."/>
            <person name="Albert R."/>
            <person name="Binder M."/>
            <person name="Bloem J."/>
            <person name="Labutti K."/>
            <person name="Salamov A."/>
            <person name="Andreopoulos B."/>
            <person name="Baker S.E."/>
            <person name="Barry K."/>
            <person name="Bills G."/>
            <person name="Bluhm B.H."/>
            <person name="Cannon C."/>
            <person name="Castanera R."/>
            <person name="Culley D.E."/>
            <person name="Daum C."/>
            <person name="Ezra D."/>
            <person name="Gonzalez J.B."/>
            <person name="Henrissat B."/>
            <person name="Kuo A."/>
            <person name="Liang C."/>
            <person name="Lipzen A."/>
            <person name="Lutzoni F."/>
            <person name="Magnuson J."/>
            <person name="Mondo S."/>
            <person name="Nolan M."/>
            <person name="Ohm R."/>
            <person name="Pangilinan J."/>
            <person name="Park H.-J.H."/>
            <person name="Ramirez L."/>
            <person name="Alfaro M."/>
            <person name="Sun H."/>
            <person name="Tritt A."/>
            <person name="Yoshinaga Y."/>
            <person name="Zwiers L.-H.L."/>
            <person name="Turgeon B.G."/>
            <person name="Goodwin S.B."/>
            <person name="Spatafora J.W."/>
            <person name="Crous P.W."/>
            <person name="Grigoriev I.V."/>
        </authorList>
    </citation>
    <scope>NUCLEOTIDE SEQUENCE [LARGE SCALE GENOMIC DNA]</scope>
    <source>
        <strain evidence="2 3">CBS 611.86</strain>
    </source>
</reference>
<dbReference type="OrthoDB" id="4191440at2759"/>
<dbReference type="Proteomes" id="UP000481861">
    <property type="component" value="Unassembled WGS sequence"/>
</dbReference>
<keyword evidence="1" id="KW-0472">Membrane</keyword>
<accession>A0A7C8MAB8</accession>
<keyword evidence="1" id="KW-1133">Transmembrane helix</keyword>
<feature type="transmembrane region" description="Helical" evidence="1">
    <location>
        <begin position="12"/>
        <end position="31"/>
    </location>
</feature>
<evidence type="ECO:0000313" key="3">
    <source>
        <dbReference type="Proteomes" id="UP000481861"/>
    </source>
</evidence>
<dbReference type="AlphaFoldDB" id="A0A7C8MAB8"/>
<gene>
    <name evidence="2" type="ORF">BDV95DRAFT_592839</name>
</gene>
<comment type="caution">
    <text evidence="2">The sequence shown here is derived from an EMBL/GenBank/DDBJ whole genome shotgun (WGS) entry which is preliminary data.</text>
</comment>
<name>A0A7C8MAB8_9PLEO</name>
<feature type="transmembrane region" description="Helical" evidence="1">
    <location>
        <begin position="43"/>
        <end position="63"/>
    </location>
</feature>
<keyword evidence="3" id="KW-1185">Reference proteome</keyword>
<protein>
    <submittedName>
        <fullName evidence="2">Uncharacterized protein</fullName>
    </submittedName>
</protein>
<proteinExistence type="predicted"/>
<sequence length="384" mass="44146">MTPERSTMTLERSIVVFGILGGFLAAIPQSQVYRNYAEWHKNAMAFLSWYTTLTVTLLIPYAFMKLYLECRPHKLAFLSTFFGPAIIVLELYLRLTLFMVWTIPLAVFYTCMWTAPVDLVYLCLHPGDRSNRWYGERYAAKTIQRLVEKVETAVKSIINLRGDGERAGKRASAIQLGRGQASELSNFLGIYDMLILVAHDLHYIDIMNLRLTSKSVRQAILPAQDYGLEKRLDHLKRYSCDADNRMKCWVCTIQVCAGCKVQCRLPNAPLYVHLERCRAYCTPCYKDQAHPWNTIALLRFPGLTNCVCDSLSVPPNLFQRLANGSEYYKTRRIAIRHVTKVMCRSCRVLTNYETLVKTKKRTQVELKNSHRQEGARCDNCKVAL</sequence>
<keyword evidence="1" id="KW-0812">Transmembrane</keyword>
<feature type="transmembrane region" description="Helical" evidence="1">
    <location>
        <begin position="75"/>
        <end position="93"/>
    </location>
</feature>
<evidence type="ECO:0000313" key="2">
    <source>
        <dbReference type="EMBL" id="KAF2873478.1"/>
    </source>
</evidence>
<organism evidence="2 3">
    <name type="scientific">Massariosphaeria phaeospora</name>
    <dbReference type="NCBI Taxonomy" id="100035"/>
    <lineage>
        <taxon>Eukaryota</taxon>
        <taxon>Fungi</taxon>
        <taxon>Dikarya</taxon>
        <taxon>Ascomycota</taxon>
        <taxon>Pezizomycotina</taxon>
        <taxon>Dothideomycetes</taxon>
        <taxon>Pleosporomycetidae</taxon>
        <taxon>Pleosporales</taxon>
        <taxon>Pleosporales incertae sedis</taxon>
        <taxon>Massariosphaeria</taxon>
    </lineage>
</organism>
<dbReference type="EMBL" id="JAADJZ010000007">
    <property type="protein sequence ID" value="KAF2873478.1"/>
    <property type="molecule type" value="Genomic_DNA"/>
</dbReference>
<feature type="transmembrane region" description="Helical" evidence="1">
    <location>
        <begin position="99"/>
        <end position="124"/>
    </location>
</feature>